<evidence type="ECO:0000256" key="3">
    <source>
        <dbReference type="ARBA" id="ARBA00023163"/>
    </source>
</evidence>
<dbReference type="SMART" id="SM00421">
    <property type="entry name" value="HTH_LUXR"/>
    <property type="match status" value="1"/>
</dbReference>
<organism evidence="5 6">
    <name type="scientific">Pontibacter saemangeumensis</name>
    <dbReference type="NCBI Taxonomy" id="1084525"/>
    <lineage>
        <taxon>Bacteria</taxon>
        <taxon>Pseudomonadati</taxon>
        <taxon>Bacteroidota</taxon>
        <taxon>Cytophagia</taxon>
        <taxon>Cytophagales</taxon>
        <taxon>Hymenobacteraceae</taxon>
        <taxon>Pontibacter</taxon>
    </lineage>
</organism>
<dbReference type="InterPro" id="IPR036388">
    <property type="entry name" value="WH-like_DNA-bd_sf"/>
</dbReference>
<feature type="domain" description="HTH luxR-type" evidence="4">
    <location>
        <begin position="168"/>
        <end position="233"/>
    </location>
</feature>
<evidence type="ECO:0000313" key="6">
    <source>
        <dbReference type="Proteomes" id="UP001500552"/>
    </source>
</evidence>
<dbReference type="InterPro" id="IPR000792">
    <property type="entry name" value="Tscrpt_reg_LuxR_C"/>
</dbReference>
<dbReference type="PRINTS" id="PR00038">
    <property type="entry name" value="HTHLUXR"/>
</dbReference>
<dbReference type="PANTHER" id="PTHR44688">
    <property type="entry name" value="DNA-BINDING TRANSCRIPTIONAL ACTIVATOR DEVR_DOSR"/>
    <property type="match status" value="1"/>
</dbReference>
<dbReference type="EMBL" id="BAABHC010000002">
    <property type="protein sequence ID" value="GAA4424084.1"/>
    <property type="molecule type" value="Genomic_DNA"/>
</dbReference>
<keyword evidence="6" id="KW-1185">Reference proteome</keyword>
<dbReference type="InterPro" id="IPR016032">
    <property type="entry name" value="Sig_transdc_resp-reg_C-effctor"/>
</dbReference>
<name>A0ABP8L874_9BACT</name>
<dbReference type="Gene3D" id="1.10.10.10">
    <property type="entry name" value="Winged helix-like DNA-binding domain superfamily/Winged helix DNA-binding domain"/>
    <property type="match status" value="1"/>
</dbReference>
<dbReference type="InterPro" id="IPR035965">
    <property type="entry name" value="PAS-like_dom_sf"/>
</dbReference>
<reference evidence="6" key="1">
    <citation type="journal article" date="2019" name="Int. J. Syst. Evol. Microbiol.">
        <title>The Global Catalogue of Microorganisms (GCM) 10K type strain sequencing project: providing services to taxonomists for standard genome sequencing and annotation.</title>
        <authorList>
            <consortium name="The Broad Institute Genomics Platform"/>
            <consortium name="The Broad Institute Genome Sequencing Center for Infectious Disease"/>
            <person name="Wu L."/>
            <person name="Ma J."/>
        </authorList>
    </citation>
    <scope>NUCLEOTIDE SEQUENCE [LARGE SCALE GENOMIC DNA]</scope>
    <source>
        <strain evidence="6">JCM 17926</strain>
    </source>
</reference>
<dbReference type="CDD" id="cd06170">
    <property type="entry name" value="LuxR_C_like"/>
    <property type="match status" value="1"/>
</dbReference>
<dbReference type="Pfam" id="PF00196">
    <property type="entry name" value="GerE"/>
    <property type="match status" value="1"/>
</dbReference>
<comment type="caution">
    <text evidence="5">The sequence shown here is derived from an EMBL/GenBank/DDBJ whole genome shotgun (WGS) entry which is preliminary data.</text>
</comment>
<protein>
    <recommendedName>
        <fullName evidence="4">HTH luxR-type domain-containing protein</fullName>
    </recommendedName>
</protein>
<keyword evidence="3" id="KW-0804">Transcription</keyword>
<dbReference type="SUPFAM" id="SSF46894">
    <property type="entry name" value="C-terminal effector domain of the bipartite response regulators"/>
    <property type="match status" value="1"/>
</dbReference>
<evidence type="ECO:0000313" key="5">
    <source>
        <dbReference type="EMBL" id="GAA4424084.1"/>
    </source>
</evidence>
<dbReference type="Proteomes" id="UP001500552">
    <property type="component" value="Unassembled WGS sequence"/>
</dbReference>
<keyword evidence="1" id="KW-0805">Transcription regulation</keyword>
<evidence type="ECO:0000256" key="2">
    <source>
        <dbReference type="ARBA" id="ARBA00023125"/>
    </source>
</evidence>
<dbReference type="RefSeq" id="WP_345156423.1">
    <property type="nucleotide sequence ID" value="NZ_BAABHC010000002.1"/>
</dbReference>
<evidence type="ECO:0000259" key="4">
    <source>
        <dbReference type="PROSITE" id="PS50043"/>
    </source>
</evidence>
<dbReference type="SUPFAM" id="SSF55785">
    <property type="entry name" value="PYP-like sensor domain (PAS domain)"/>
    <property type="match status" value="1"/>
</dbReference>
<gene>
    <name evidence="5" type="ORF">GCM10023188_03490</name>
</gene>
<accession>A0ABP8L874</accession>
<keyword evidence="2" id="KW-0238">DNA-binding</keyword>
<dbReference type="PANTHER" id="PTHR44688:SF16">
    <property type="entry name" value="DNA-BINDING TRANSCRIPTIONAL ACTIVATOR DEVR_DOSR"/>
    <property type="match status" value="1"/>
</dbReference>
<evidence type="ECO:0000256" key="1">
    <source>
        <dbReference type="ARBA" id="ARBA00023015"/>
    </source>
</evidence>
<dbReference type="PROSITE" id="PS50043">
    <property type="entry name" value="HTH_LUXR_2"/>
    <property type="match status" value="1"/>
</dbReference>
<proteinExistence type="predicted"/>
<sequence>MTTKAIDSSQLFEEGLEEQIRQKIDTIAAVADELPGVLLIHNLRKQLAVEYMSPRGLQHLGVSLEQLREMGTEYHNTYFNPEDAKDYVPKVTAFIEENNDGIVSFFQQVRARKGDPWSWHFSTTKIFMRDGAGAPLLTITMAYPIDPLHHVTTKVARLLDENNFLRKNFHRFSKLSGREQEVLQLMALGQSASETAEELCISVTTVETHRRNIKKKLDTNSFFELTQYARAFNLI</sequence>